<evidence type="ECO:0000313" key="1">
    <source>
        <dbReference type="EMBL" id="MBY69324.1"/>
    </source>
</evidence>
<accession>A0A2S2PVE3</accession>
<reference evidence="1" key="1">
    <citation type="submission" date="2018-04" db="EMBL/GenBank/DDBJ databases">
        <title>Transcriptome assembly of Sipha flava.</title>
        <authorList>
            <person name="Scully E.D."/>
            <person name="Geib S.M."/>
            <person name="Palmer N.A."/>
            <person name="Koch K."/>
            <person name="Bradshaw J."/>
            <person name="Heng-Moss T."/>
            <person name="Sarath G."/>
        </authorList>
    </citation>
    <scope>NUCLEOTIDE SEQUENCE</scope>
</reference>
<name>A0A2S2PVE3_9HEMI</name>
<proteinExistence type="predicted"/>
<protein>
    <submittedName>
        <fullName evidence="1">Uncharacterized protein</fullName>
    </submittedName>
</protein>
<gene>
    <name evidence="1" type="ORF">g.34635</name>
</gene>
<dbReference type="EMBL" id="GGMS01000121">
    <property type="protein sequence ID" value="MBY69324.1"/>
    <property type="molecule type" value="Transcribed_RNA"/>
</dbReference>
<organism evidence="1">
    <name type="scientific">Sipha flava</name>
    <name type="common">yellow sugarcane aphid</name>
    <dbReference type="NCBI Taxonomy" id="143950"/>
    <lineage>
        <taxon>Eukaryota</taxon>
        <taxon>Metazoa</taxon>
        <taxon>Ecdysozoa</taxon>
        <taxon>Arthropoda</taxon>
        <taxon>Hexapoda</taxon>
        <taxon>Insecta</taxon>
        <taxon>Pterygota</taxon>
        <taxon>Neoptera</taxon>
        <taxon>Paraneoptera</taxon>
        <taxon>Hemiptera</taxon>
        <taxon>Sternorrhyncha</taxon>
        <taxon>Aphidomorpha</taxon>
        <taxon>Aphidoidea</taxon>
        <taxon>Aphididae</taxon>
        <taxon>Sipha</taxon>
    </lineage>
</organism>
<sequence>MMRNIVPRGFNNLNLFYDEEYSKYISLRIVILLEKNKRSIMSTYIGMFIHHRSTNGRVRIVILLEKNKRSIMSTYIGMFIHHRSTNGRVRILVMMRQPVFVLGEGVGA</sequence>
<dbReference type="AlphaFoldDB" id="A0A2S2PVE3"/>